<protein>
    <recommendedName>
        <fullName evidence="7">60S ribosomal protein L31</fullName>
    </recommendedName>
</protein>
<evidence type="ECO:0008006" key="7">
    <source>
        <dbReference type="Google" id="ProtNLM"/>
    </source>
</evidence>
<dbReference type="InterPro" id="IPR020052">
    <property type="entry name" value="Ribosomal_eL31_CS"/>
</dbReference>
<dbReference type="OrthoDB" id="9739313at2759"/>
<dbReference type="PANTHER" id="PTHR10956">
    <property type="entry name" value="60S RIBOSOMAL PROTEIN L31"/>
    <property type="match status" value="1"/>
</dbReference>
<keyword evidence="6" id="KW-1185">Reference proteome</keyword>
<reference evidence="4" key="1">
    <citation type="journal article" date="2022" name="Proc. Natl. Acad. Sci. U.S.A.">
        <title>Life cycle and functional genomics of the unicellular red alga Galdieria for elucidating algal and plant evolution and industrial use.</title>
        <authorList>
            <person name="Hirooka S."/>
            <person name="Itabashi T."/>
            <person name="Ichinose T.M."/>
            <person name="Onuma R."/>
            <person name="Fujiwara T."/>
            <person name="Yamashita S."/>
            <person name="Jong L.W."/>
            <person name="Tomita R."/>
            <person name="Iwane A.H."/>
            <person name="Miyagishima S.Y."/>
        </authorList>
    </citation>
    <scope>NUCLEOTIDE SEQUENCE</scope>
    <source>
        <strain evidence="4">NBRC 102759</strain>
    </source>
</reference>
<comment type="caution">
    <text evidence="4">The sequence shown here is derived from an EMBL/GenBank/DDBJ whole genome shotgun (WGS) entry which is preliminary data.</text>
</comment>
<dbReference type="Pfam" id="PF01198">
    <property type="entry name" value="Ribosomal_L31e"/>
    <property type="match status" value="1"/>
</dbReference>
<evidence type="ECO:0000313" key="4">
    <source>
        <dbReference type="EMBL" id="GJQ10816.1"/>
    </source>
</evidence>
<organism evidence="4 6">
    <name type="scientific">Galdieria partita</name>
    <dbReference type="NCBI Taxonomy" id="83374"/>
    <lineage>
        <taxon>Eukaryota</taxon>
        <taxon>Rhodophyta</taxon>
        <taxon>Bangiophyceae</taxon>
        <taxon>Galdieriales</taxon>
        <taxon>Galdieriaceae</taxon>
        <taxon>Galdieria</taxon>
    </lineage>
</organism>
<reference evidence="4" key="2">
    <citation type="submission" date="2022-01" db="EMBL/GenBank/DDBJ databases">
        <authorList>
            <person name="Hirooka S."/>
            <person name="Miyagishima S.Y."/>
        </authorList>
    </citation>
    <scope>NUCLEOTIDE SEQUENCE</scope>
    <source>
        <strain evidence="4">NBRC 102759</strain>
    </source>
</reference>
<evidence type="ECO:0000313" key="6">
    <source>
        <dbReference type="Proteomes" id="UP001061958"/>
    </source>
</evidence>
<dbReference type="Gene3D" id="3.10.440.10">
    <property type="match status" value="1"/>
</dbReference>
<proteinExistence type="inferred from homology"/>
<dbReference type="InterPro" id="IPR023621">
    <property type="entry name" value="Ribosomal_eL31_dom_sf"/>
</dbReference>
<evidence type="ECO:0000256" key="3">
    <source>
        <dbReference type="ARBA" id="ARBA00023274"/>
    </source>
</evidence>
<evidence type="ECO:0000256" key="2">
    <source>
        <dbReference type="ARBA" id="ARBA00022980"/>
    </source>
</evidence>
<name>A0A9C7PVV8_9RHOD</name>
<dbReference type="GO" id="GO:0022625">
    <property type="term" value="C:cytosolic large ribosomal subunit"/>
    <property type="evidence" value="ECO:0007669"/>
    <property type="project" value="TreeGrafter"/>
</dbReference>
<dbReference type="GO" id="GO:0002181">
    <property type="term" value="P:cytoplasmic translation"/>
    <property type="evidence" value="ECO:0007669"/>
    <property type="project" value="TreeGrafter"/>
</dbReference>
<dbReference type="SUPFAM" id="SSF54575">
    <property type="entry name" value="Ribosomal protein L31e"/>
    <property type="match status" value="1"/>
</dbReference>
<dbReference type="Proteomes" id="UP001061958">
    <property type="component" value="Unassembled WGS sequence"/>
</dbReference>
<keyword evidence="3" id="KW-0687">Ribonucleoprotein</keyword>
<dbReference type="InterPro" id="IPR000054">
    <property type="entry name" value="Ribosomal_eL31"/>
</dbReference>
<sequence>MAKDKKSSRQTTMESATREYTINLHKRLHGCVWKRRAPRAIKEIRKFAQKAMGTEDVRVDTRLNREIWKQGIRNVPFRLRVRLERIPNDDEDAPHPFYTVVSFVPVTSFRGLQTVNVPK</sequence>
<dbReference type="CDD" id="cd00463">
    <property type="entry name" value="Ribosomal_L31e"/>
    <property type="match status" value="1"/>
</dbReference>
<dbReference type="PANTHER" id="PTHR10956:SF0">
    <property type="entry name" value="60S RIBOSOMAL PROTEIN L31"/>
    <property type="match status" value="1"/>
</dbReference>
<dbReference type="EMBL" id="BQMJ01000041">
    <property type="protein sequence ID" value="GJQ13186.1"/>
    <property type="molecule type" value="Genomic_DNA"/>
</dbReference>
<gene>
    <name evidence="4" type="ORF">GpartN1_g2607.t1</name>
    <name evidence="5" type="ORF">GpartN1_g4977.t1</name>
</gene>
<comment type="similarity">
    <text evidence="1">Belongs to the eukaryotic ribosomal protein eL31 family.</text>
</comment>
<evidence type="ECO:0000256" key="1">
    <source>
        <dbReference type="ARBA" id="ARBA00010808"/>
    </source>
</evidence>
<dbReference type="AlphaFoldDB" id="A0A9C7PVV8"/>
<accession>A0A9C7PVV8</accession>
<dbReference type="PROSITE" id="PS01144">
    <property type="entry name" value="RIBOSOMAL_L31E"/>
    <property type="match status" value="1"/>
</dbReference>
<dbReference type="GO" id="GO:0003735">
    <property type="term" value="F:structural constituent of ribosome"/>
    <property type="evidence" value="ECO:0007669"/>
    <property type="project" value="InterPro"/>
</dbReference>
<dbReference type="SMART" id="SM01380">
    <property type="entry name" value="Ribosomal_L31e"/>
    <property type="match status" value="1"/>
</dbReference>
<dbReference type="FunFam" id="3.10.440.10:FF:000001">
    <property type="entry name" value="60S ribosomal protein L31"/>
    <property type="match status" value="1"/>
</dbReference>
<dbReference type="EMBL" id="BQMJ01000018">
    <property type="protein sequence ID" value="GJQ10816.1"/>
    <property type="molecule type" value="Genomic_DNA"/>
</dbReference>
<keyword evidence="2" id="KW-0689">Ribosomal protein</keyword>
<evidence type="ECO:0000313" key="5">
    <source>
        <dbReference type="EMBL" id="GJQ13186.1"/>
    </source>
</evidence>